<dbReference type="OrthoDB" id="430554at2759"/>
<evidence type="ECO:0000313" key="3">
    <source>
        <dbReference type="Proteomes" id="UP000649617"/>
    </source>
</evidence>
<evidence type="ECO:0000313" key="2">
    <source>
        <dbReference type="EMBL" id="CAE7775049.1"/>
    </source>
</evidence>
<comment type="caution">
    <text evidence="2">The sequence shown here is derived from an EMBL/GenBank/DDBJ whole genome shotgun (WGS) entry which is preliminary data.</text>
</comment>
<sequence>MSAECQVTGDGVLVHMPASLCEALLEAFPTRAAETSADLAAIVRDLLTQNQSASSPPCPLATAKCRHNSTSSATPELHGGPEGAYQRDVSTGRWRSLSQDRPRRVPRMPITKSSGLTVNSLKADDASKPAEPVTEAENSELAAAEAALNTAKGETLKLWNAAKSVLADPVFQDLKKQGDMQRKLAEVEFEESMQAASWKLLRGSVDKKALGEITRLAAGCEGGRALSVGVARHIFENSSCCGRSSSRDGKPRARRPSALPPRPRAENEKVEKGKEKRMEKNVRPESPSVRNRIGAWEISQAAPFGGA</sequence>
<name>A0A812YFD3_SYMPI</name>
<feature type="region of interest" description="Disordered" evidence="1">
    <location>
        <begin position="65"/>
        <end position="111"/>
    </location>
</feature>
<dbReference type="EMBL" id="CAJNIZ010047748">
    <property type="protein sequence ID" value="CAE7775049.1"/>
    <property type="molecule type" value="Genomic_DNA"/>
</dbReference>
<proteinExistence type="predicted"/>
<gene>
    <name evidence="2" type="ORF">SPIL2461_LOCUS22922</name>
</gene>
<reference evidence="2" key="1">
    <citation type="submission" date="2021-02" db="EMBL/GenBank/DDBJ databases">
        <authorList>
            <person name="Dougan E. K."/>
            <person name="Rhodes N."/>
            <person name="Thang M."/>
            <person name="Chan C."/>
        </authorList>
    </citation>
    <scope>NUCLEOTIDE SEQUENCE</scope>
</reference>
<protein>
    <submittedName>
        <fullName evidence="2">Uncharacterized protein</fullName>
    </submittedName>
</protein>
<keyword evidence="3" id="KW-1185">Reference proteome</keyword>
<feature type="compositionally biased region" description="Basic and acidic residues" evidence="1">
    <location>
        <begin position="263"/>
        <end position="283"/>
    </location>
</feature>
<accession>A0A812YFD3</accession>
<dbReference type="AlphaFoldDB" id="A0A812YFD3"/>
<feature type="region of interest" description="Disordered" evidence="1">
    <location>
        <begin position="240"/>
        <end position="295"/>
    </location>
</feature>
<organism evidence="2 3">
    <name type="scientific">Symbiodinium pilosum</name>
    <name type="common">Dinoflagellate</name>
    <dbReference type="NCBI Taxonomy" id="2952"/>
    <lineage>
        <taxon>Eukaryota</taxon>
        <taxon>Sar</taxon>
        <taxon>Alveolata</taxon>
        <taxon>Dinophyceae</taxon>
        <taxon>Suessiales</taxon>
        <taxon>Symbiodiniaceae</taxon>
        <taxon>Symbiodinium</taxon>
    </lineage>
</organism>
<evidence type="ECO:0000256" key="1">
    <source>
        <dbReference type="SAM" id="MobiDB-lite"/>
    </source>
</evidence>
<dbReference type="Proteomes" id="UP000649617">
    <property type="component" value="Unassembled WGS sequence"/>
</dbReference>